<feature type="domain" description="Catalase core" evidence="10">
    <location>
        <begin position="10"/>
        <end position="315"/>
    </location>
</feature>
<keyword evidence="6 7" id="KW-0408">Iron</keyword>
<reference evidence="11 12" key="1">
    <citation type="submission" date="2018-08" db="EMBL/GenBank/DDBJ databases">
        <title>Genomic Encyclopedia of Archaeal and Bacterial Type Strains, Phase II (KMG-II): from individual species to whole genera.</title>
        <authorList>
            <person name="Goeker M."/>
        </authorList>
    </citation>
    <scope>NUCLEOTIDE SEQUENCE [LARGE SCALE GENOMIC DNA]</scope>
    <source>
        <strain evidence="11 12">DSM 45791</strain>
    </source>
</reference>
<evidence type="ECO:0000256" key="3">
    <source>
        <dbReference type="ARBA" id="ARBA00022617"/>
    </source>
</evidence>
<name>A0A3E0I7Q6_9PSEU</name>
<protein>
    <recommendedName>
        <fullName evidence="7">Catalase-related peroxidase</fullName>
        <ecNumber evidence="7">1.11.1.-</ecNumber>
    </recommendedName>
</protein>
<keyword evidence="2 7" id="KW-0575">Peroxidase</keyword>
<dbReference type="AlphaFoldDB" id="A0A3E0I7Q6"/>
<dbReference type="GO" id="GO:0005737">
    <property type="term" value="C:cytoplasm"/>
    <property type="evidence" value="ECO:0007669"/>
    <property type="project" value="TreeGrafter"/>
</dbReference>
<dbReference type="PANTHER" id="PTHR11465:SF9">
    <property type="entry name" value="CATALASE"/>
    <property type="match status" value="1"/>
</dbReference>
<keyword evidence="12" id="KW-1185">Reference proteome</keyword>
<dbReference type="GO" id="GO:0042542">
    <property type="term" value="P:response to hydrogen peroxide"/>
    <property type="evidence" value="ECO:0007669"/>
    <property type="project" value="TreeGrafter"/>
</dbReference>
<evidence type="ECO:0000313" key="11">
    <source>
        <dbReference type="EMBL" id="REH54175.1"/>
    </source>
</evidence>
<evidence type="ECO:0000259" key="10">
    <source>
        <dbReference type="SMART" id="SM01060"/>
    </source>
</evidence>
<evidence type="ECO:0000256" key="7">
    <source>
        <dbReference type="PIRNR" id="PIRNR000296"/>
    </source>
</evidence>
<dbReference type="InterPro" id="IPR024168">
    <property type="entry name" value="Catalase_SrpA-type_pred"/>
</dbReference>
<evidence type="ECO:0000313" key="12">
    <source>
        <dbReference type="Proteomes" id="UP000256269"/>
    </source>
</evidence>
<organism evidence="11 12">
    <name type="scientific">Kutzneria buriramensis</name>
    <dbReference type="NCBI Taxonomy" id="1045776"/>
    <lineage>
        <taxon>Bacteria</taxon>
        <taxon>Bacillati</taxon>
        <taxon>Actinomycetota</taxon>
        <taxon>Actinomycetes</taxon>
        <taxon>Pseudonocardiales</taxon>
        <taxon>Pseudonocardiaceae</taxon>
        <taxon>Kutzneria</taxon>
    </lineage>
</organism>
<dbReference type="InterPro" id="IPR018028">
    <property type="entry name" value="Catalase"/>
</dbReference>
<comment type="function">
    <text evidence="7">Has an organic peroxide-dependent peroxidase activity.</text>
</comment>
<dbReference type="EMBL" id="QUNO01000002">
    <property type="protein sequence ID" value="REH54175.1"/>
    <property type="molecule type" value="Genomic_DNA"/>
</dbReference>
<dbReference type="GO" id="GO:0046872">
    <property type="term" value="F:metal ion binding"/>
    <property type="evidence" value="ECO:0007669"/>
    <property type="project" value="UniProtKB-KW"/>
</dbReference>
<dbReference type="InterPro" id="IPR011614">
    <property type="entry name" value="Catalase_core"/>
</dbReference>
<comment type="cofactor">
    <cofactor evidence="7">
        <name>heme</name>
        <dbReference type="ChEBI" id="CHEBI:30413"/>
    </cofactor>
</comment>
<dbReference type="Gene3D" id="1.20.1280.120">
    <property type="match status" value="1"/>
</dbReference>
<gene>
    <name evidence="11" type="ORF">BCF44_102407</name>
</gene>
<evidence type="ECO:0000256" key="1">
    <source>
        <dbReference type="ARBA" id="ARBA00005329"/>
    </source>
</evidence>
<evidence type="ECO:0000256" key="5">
    <source>
        <dbReference type="ARBA" id="ARBA00023002"/>
    </source>
</evidence>
<keyword evidence="5 7" id="KW-0560">Oxidoreductase</keyword>
<dbReference type="SMART" id="SM01060">
    <property type="entry name" value="Catalase"/>
    <property type="match status" value="1"/>
</dbReference>
<evidence type="ECO:0000256" key="6">
    <source>
        <dbReference type="ARBA" id="ARBA00023004"/>
    </source>
</evidence>
<sequence>MSVQPPDGAHPQLAVDIVDRLEWVSGLYPGYRRAHAKGACYRAVFLPTGAAAEYTTAAHLQGDPVPATVRFSNFSGNPYIWDRTRSARGLSVAFHLPGGVATDLVSVSQPVFVAATPQAFRNFLEAAEPNMFTGSPDPEVVRKYATEHTEAMRGLRAVKNTPIPVSYATLRYWAVHAFVWLDKMRRRTAVRYRWEPEAGVQQLSDERAAEKAPTYLSDELTERLASTTVAFQLKVQIAEPGDPTDDCTVLWPHDRTEITVGRLLVTGPVEDQAKWDKRMFDPTRLVPGIELSDDPVLRFRSQVYAVSHGRRTQGK</sequence>
<dbReference type="EC" id="1.11.1.-" evidence="7"/>
<dbReference type="Proteomes" id="UP000256269">
    <property type="component" value="Unassembled WGS sequence"/>
</dbReference>
<dbReference type="InterPro" id="IPR020835">
    <property type="entry name" value="Catalase_sf"/>
</dbReference>
<evidence type="ECO:0000256" key="4">
    <source>
        <dbReference type="ARBA" id="ARBA00022723"/>
    </source>
</evidence>
<dbReference type="OrthoDB" id="255727at2"/>
<dbReference type="GO" id="GO:0004096">
    <property type="term" value="F:catalase activity"/>
    <property type="evidence" value="ECO:0007669"/>
    <property type="project" value="InterPro"/>
</dbReference>
<proteinExistence type="inferred from homology"/>
<evidence type="ECO:0000256" key="9">
    <source>
        <dbReference type="PIRSR" id="PIRSR000296-2"/>
    </source>
</evidence>
<keyword evidence="4 7" id="KW-0479">Metal-binding</keyword>
<dbReference type="PIRSF" id="PIRSF000296">
    <property type="entry name" value="SrpA"/>
    <property type="match status" value="1"/>
</dbReference>
<dbReference type="GO" id="GO:0020037">
    <property type="term" value="F:heme binding"/>
    <property type="evidence" value="ECO:0007669"/>
    <property type="project" value="InterPro"/>
</dbReference>
<keyword evidence="3 7" id="KW-0349">Heme</keyword>
<evidence type="ECO:0000256" key="2">
    <source>
        <dbReference type="ARBA" id="ARBA00022559"/>
    </source>
</evidence>
<dbReference type="Gene3D" id="2.40.180.10">
    <property type="entry name" value="Catalase core domain"/>
    <property type="match status" value="1"/>
</dbReference>
<dbReference type="GO" id="GO:0042744">
    <property type="term" value="P:hydrogen peroxide catabolic process"/>
    <property type="evidence" value="ECO:0007669"/>
    <property type="project" value="TreeGrafter"/>
</dbReference>
<dbReference type="PANTHER" id="PTHR11465">
    <property type="entry name" value="CATALASE"/>
    <property type="match status" value="1"/>
</dbReference>
<feature type="binding site" description="axial binding residue" evidence="9">
    <location>
        <position position="304"/>
    </location>
    <ligand>
        <name>heme</name>
        <dbReference type="ChEBI" id="CHEBI:30413"/>
    </ligand>
    <ligandPart>
        <name>Fe</name>
        <dbReference type="ChEBI" id="CHEBI:18248"/>
    </ligandPart>
</feature>
<dbReference type="SUPFAM" id="SSF56634">
    <property type="entry name" value="Heme-dependent catalase-like"/>
    <property type="match status" value="1"/>
</dbReference>
<comment type="similarity">
    <text evidence="1 7">Belongs to the catalase family.</text>
</comment>
<dbReference type="CDD" id="cd08153">
    <property type="entry name" value="srpA_like"/>
    <property type="match status" value="1"/>
</dbReference>
<comment type="caution">
    <text evidence="11">The sequence shown here is derived from an EMBL/GenBank/DDBJ whole genome shotgun (WGS) entry which is preliminary data.</text>
</comment>
<dbReference type="RefSeq" id="WP_116173277.1">
    <property type="nucleotide sequence ID" value="NZ_CP144375.1"/>
</dbReference>
<evidence type="ECO:0000256" key="8">
    <source>
        <dbReference type="PIRSR" id="PIRSR000296-1"/>
    </source>
</evidence>
<dbReference type="Pfam" id="PF00199">
    <property type="entry name" value="Catalase"/>
    <property type="match status" value="1"/>
</dbReference>
<accession>A0A3E0I7Q6</accession>
<dbReference type="PROSITE" id="PS51402">
    <property type="entry name" value="CATALASE_3"/>
    <property type="match status" value="1"/>
</dbReference>
<feature type="active site" evidence="8">
    <location>
        <position position="35"/>
    </location>
</feature>
<dbReference type="PRINTS" id="PR00067">
    <property type="entry name" value="CATALASE"/>
</dbReference>